<comment type="caution">
    <text evidence="1">The sequence shown here is derived from an EMBL/GenBank/DDBJ whole genome shotgun (WGS) entry which is preliminary data.</text>
</comment>
<sequence length="65" mass="7310">MSNDPVSAVAPLTPCIRLCRLDPLGYCIGCRRSGEEIGRWSALDNNERWRLMRDVLPLRGPAMLP</sequence>
<dbReference type="Pfam" id="PF06945">
    <property type="entry name" value="DUF1289"/>
    <property type="match status" value="1"/>
</dbReference>
<keyword evidence="2" id="KW-1185">Reference proteome</keyword>
<accession>A0ABP3DU23</accession>
<dbReference type="PANTHER" id="PTHR35175:SF2">
    <property type="entry name" value="DUF1289 DOMAIN-CONTAINING PROTEIN"/>
    <property type="match status" value="1"/>
</dbReference>
<evidence type="ECO:0008006" key="3">
    <source>
        <dbReference type="Google" id="ProtNLM"/>
    </source>
</evidence>
<dbReference type="InterPro" id="IPR010710">
    <property type="entry name" value="DUF1289"/>
</dbReference>
<name>A0ABP3DU23_9GAMM</name>
<dbReference type="PANTHER" id="PTHR35175">
    <property type="entry name" value="DUF1289 DOMAIN-CONTAINING PROTEIN"/>
    <property type="match status" value="1"/>
</dbReference>
<gene>
    <name evidence="1" type="ORF">GCM10009126_03490</name>
</gene>
<organism evidence="1 2">
    <name type="scientific">Rhodanobacter caeni</name>
    <dbReference type="NCBI Taxonomy" id="657654"/>
    <lineage>
        <taxon>Bacteria</taxon>
        <taxon>Pseudomonadati</taxon>
        <taxon>Pseudomonadota</taxon>
        <taxon>Gammaproteobacteria</taxon>
        <taxon>Lysobacterales</taxon>
        <taxon>Rhodanobacteraceae</taxon>
        <taxon>Rhodanobacter</taxon>
    </lineage>
</organism>
<reference evidence="2" key="1">
    <citation type="journal article" date="2019" name="Int. J. Syst. Evol. Microbiol.">
        <title>The Global Catalogue of Microorganisms (GCM) 10K type strain sequencing project: providing services to taxonomists for standard genome sequencing and annotation.</title>
        <authorList>
            <consortium name="The Broad Institute Genomics Platform"/>
            <consortium name="The Broad Institute Genome Sequencing Center for Infectious Disease"/>
            <person name="Wu L."/>
            <person name="Ma J."/>
        </authorList>
    </citation>
    <scope>NUCLEOTIDE SEQUENCE [LARGE SCALE GENOMIC DNA]</scope>
    <source>
        <strain evidence="2">JCM 16242</strain>
    </source>
</reference>
<dbReference type="Proteomes" id="UP001500657">
    <property type="component" value="Unassembled WGS sequence"/>
</dbReference>
<dbReference type="EMBL" id="BAAAFO010000001">
    <property type="protein sequence ID" value="GAA0241164.1"/>
    <property type="molecule type" value="Genomic_DNA"/>
</dbReference>
<evidence type="ECO:0000313" key="1">
    <source>
        <dbReference type="EMBL" id="GAA0241164.1"/>
    </source>
</evidence>
<protein>
    <recommendedName>
        <fullName evidence="3">DUF1289 domain-containing protein</fullName>
    </recommendedName>
</protein>
<evidence type="ECO:0000313" key="2">
    <source>
        <dbReference type="Proteomes" id="UP001500657"/>
    </source>
</evidence>
<proteinExistence type="predicted"/>